<dbReference type="Proteomes" id="UP001163823">
    <property type="component" value="Chromosome 4"/>
</dbReference>
<dbReference type="InterPro" id="IPR015422">
    <property type="entry name" value="PyrdxlP-dep_Trfase_small"/>
</dbReference>
<accession>A0AAD7M4D7</accession>
<dbReference type="GO" id="GO:0006520">
    <property type="term" value="P:amino acid metabolic process"/>
    <property type="evidence" value="ECO:0007669"/>
    <property type="project" value="TreeGrafter"/>
</dbReference>
<evidence type="ECO:0000256" key="5">
    <source>
        <dbReference type="ARBA" id="ARBA00022898"/>
    </source>
</evidence>
<keyword evidence="4 8" id="KW-0032">Aminotransferase</keyword>
<sequence>MAKMLSSKSFGTFILAFSIFTSLALILPATGEWEPSWSRRAAEEAEAVAAIPCSGHGRAFLDGLVLDEKQPVCECNPCYGGPRCSEFLRDSCVANAVSGDPIFLEPYWMKHAASSAVLVSGWHRMSYIYTDGSYISEVLEKHIRKLHAHVGNAVTDGRYIIFGAGSIQLLNAAVHALSPNTSSEPPAKVVASAPYYAPYRTQTEFFNAVDYKFAGDTSLWKNNTSDNATTFIEFVTSPNNPDGKLNKAILHGPNVKAIYDHAYYWPHFTAIPAPADEDVMLFTISKLTGHAGSRLGWAVIKDEAVYQRMLEYIDVSIMGVPRETQLRALKLLNSVLEEGEGREIFKFAYKTMRNRWERLNNTLSLSKRFSVQKIAPQFCSFFQKVRGPSPAYAWVKCERQEDKDCYSVLKAANIDGRAGSVFSADDHYVRLSLIKSQDDFEILLDKITKLVAEEKGARYM</sequence>
<evidence type="ECO:0000259" key="6">
    <source>
        <dbReference type="Pfam" id="PF04863"/>
    </source>
</evidence>
<dbReference type="PANTHER" id="PTHR43795:SF20">
    <property type="entry name" value="TRYPTOPHAN AMINOTRANSFERASE-RELATED PROTEIN 3"/>
    <property type="match status" value="1"/>
</dbReference>
<dbReference type="CDD" id="cd00609">
    <property type="entry name" value="AAT_like"/>
    <property type="match status" value="1"/>
</dbReference>
<dbReference type="Pfam" id="PF04864">
    <property type="entry name" value="Alliinase_C"/>
    <property type="match status" value="1"/>
</dbReference>
<dbReference type="InterPro" id="IPR015424">
    <property type="entry name" value="PyrdxlP-dep_Trfase"/>
</dbReference>
<evidence type="ECO:0000256" key="2">
    <source>
        <dbReference type="ARBA" id="ARBA00006312"/>
    </source>
</evidence>
<dbReference type="KEGG" id="qsa:O6P43_008062"/>
<dbReference type="Pfam" id="PF04863">
    <property type="entry name" value="EGF_alliinase"/>
    <property type="match status" value="1"/>
</dbReference>
<dbReference type="SUPFAM" id="SSF53383">
    <property type="entry name" value="PLP-dependent transferases"/>
    <property type="match status" value="1"/>
</dbReference>
<dbReference type="InterPro" id="IPR006947">
    <property type="entry name" value="EGF_alliinase"/>
</dbReference>
<evidence type="ECO:0000313" key="9">
    <source>
        <dbReference type="Proteomes" id="UP001163823"/>
    </source>
</evidence>
<reference evidence="8" key="1">
    <citation type="journal article" date="2023" name="Science">
        <title>Elucidation of the pathway for biosynthesis of saponin adjuvants from the soapbark tree.</title>
        <authorList>
            <person name="Reed J."/>
            <person name="Orme A."/>
            <person name="El-Demerdash A."/>
            <person name="Owen C."/>
            <person name="Martin L.B.B."/>
            <person name="Misra R.C."/>
            <person name="Kikuchi S."/>
            <person name="Rejzek M."/>
            <person name="Martin A.C."/>
            <person name="Harkess A."/>
            <person name="Leebens-Mack J."/>
            <person name="Louveau T."/>
            <person name="Stephenson M.J."/>
            <person name="Osbourn A."/>
        </authorList>
    </citation>
    <scope>NUCLEOTIDE SEQUENCE</scope>
    <source>
        <strain evidence="8">S10</strain>
    </source>
</reference>
<keyword evidence="4 8" id="KW-0808">Transferase</keyword>
<comment type="subunit">
    <text evidence="3">Homodimer.</text>
</comment>
<feature type="domain" description="Alliinase EGF-like" evidence="6">
    <location>
        <begin position="36"/>
        <end position="90"/>
    </location>
</feature>
<dbReference type="Gene3D" id="3.40.640.10">
    <property type="entry name" value="Type I PLP-dependent aspartate aminotransferase-like (Major domain)"/>
    <property type="match status" value="1"/>
</dbReference>
<dbReference type="Gene3D" id="3.90.1150.10">
    <property type="entry name" value="Aspartate Aminotransferase, domain 1"/>
    <property type="match status" value="1"/>
</dbReference>
<dbReference type="EMBL" id="JARAOO010000004">
    <property type="protein sequence ID" value="KAJ7969770.1"/>
    <property type="molecule type" value="Genomic_DNA"/>
</dbReference>
<dbReference type="PANTHER" id="PTHR43795">
    <property type="entry name" value="BIFUNCTIONAL ASPARTATE AMINOTRANSFERASE AND GLUTAMATE/ASPARTATE-PREPHENATE AMINOTRANSFERASE-RELATED"/>
    <property type="match status" value="1"/>
</dbReference>
<keyword evidence="9" id="KW-1185">Reference proteome</keyword>
<dbReference type="InterPro" id="IPR050478">
    <property type="entry name" value="Ethylene_sulfur-biosynth"/>
</dbReference>
<comment type="similarity">
    <text evidence="2">Belongs to the alliinase family.</text>
</comment>
<evidence type="ECO:0000256" key="4">
    <source>
        <dbReference type="ARBA" id="ARBA00022576"/>
    </source>
</evidence>
<dbReference type="GO" id="GO:0008483">
    <property type="term" value="F:transaminase activity"/>
    <property type="evidence" value="ECO:0007669"/>
    <property type="project" value="UniProtKB-KW"/>
</dbReference>
<name>A0AAD7M4D7_QUISA</name>
<dbReference type="InterPro" id="IPR037029">
    <property type="entry name" value="Alliinase_N_sf"/>
</dbReference>
<gene>
    <name evidence="8" type="ORF">O6P43_008062</name>
</gene>
<comment type="cofactor">
    <cofactor evidence="1">
        <name>pyridoxal 5'-phosphate</name>
        <dbReference type="ChEBI" id="CHEBI:597326"/>
    </cofactor>
</comment>
<protein>
    <submittedName>
        <fullName evidence="8">Tryptophan aminotransferase-related protein</fullName>
    </submittedName>
</protein>
<proteinExistence type="inferred from homology"/>
<comment type="caution">
    <text evidence="8">The sequence shown here is derived from an EMBL/GenBank/DDBJ whole genome shotgun (WGS) entry which is preliminary data.</text>
</comment>
<keyword evidence="5" id="KW-0663">Pyridoxal phosphate</keyword>
<organism evidence="8 9">
    <name type="scientific">Quillaja saponaria</name>
    <name type="common">Soap bark tree</name>
    <dbReference type="NCBI Taxonomy" id="32244"/>
    <lineage>
        <taxon>Eukaryota</taxon>
        <taxon>Viridiplantae</taxon>
        <taxon>Streptophyta</taxon>
        <taxon>Embryophyta</taxon>
        <taxon>Tracheophyta</taxon>
        <taxon>Spermatophyta</taxon>
        <taxon>Magnoliopsida</taxon>
        <taxon>eudicotyledons</taxon>
        <taxon>Gunneridae</taxon>
        <taxon>Pentapetalae</taxon>
        <taxon>rosids</taxon>
        <taxon>fabids</taxon>
        <taxon>Fabales</taxon>
        <taxon>Quillajaceae</taxon>
        <taxon>Quillaja</taxon>
    </lineage>
</organism>
<dbReference type="GO" id="GO:0016846">
    <property type="term" value="F:carbon-sulfur lyase activity"/>
    <property type="evidence" value="ECO:0007669"/>
    <property type="project" value="InterPro"/>
</dbReference>
<dbReference type="InterPro" id="IPR015421">
    <property type="entry name" value="PyrdxlP-dep_Trfase_major"/>
</dbReference>
<evidence type="ECO:0000256" key="1">
    <source>
        <dbReference type="ARBA" id="ARBA00001933"/>
    </source>
</evidence>
<evidence type="ECO:0000256" key="3">
    <source>
        <dbReference type="ARBA" id="ARBA00011738"/>
    </source>
</evidence>
<dbReference type="Gene3D" id="2.10.25.30">
    <property type="entry name" value="EGF-like, alliinase"/>
    <property type="match status" value="1"/>
</dbReference>
<evidence type="ECO:0000313" key="8">
    <source>
        <dbReference type="EMBL" id="KAJ7969770.1"/>
    </source>
</evidence>
<dbReference type="AlphaFoldDB" id="A0AAD7M4D7"/>
<dbReference type="InterPro" id="IPR006948">
    <property type="entry name" value="Alliinase_C"/>
</dbReference>
<evidence type="ECO:0000259" key="7">
    <source>
        <dbReference type="Pfam" id="PF04864"/>
    </source>
</evidence>
<feature type="domain" description="Alliinase C-terminal" evidence="7">
    <location>
        <begin position="95"/>
        <end position="451"/>
    </location>
</feature>